<evidence type="ECO:0000313" key="4">
    <source>
        <dbReference type="EMBL" id="CAB4203992.1"/>
    </source>
</evidence>
<dbReference type="EMBL" id="LR796797">
    <property type="protein sequence ID" value="CAB4166862.1"/>
    <property type="molecule type" value="Genomic_DNA"/>
</dbReference>
<name>A0A6J5PVI1_9CAUD</name>
<dbReference type="InterPro" id="IPR006448">
    <property type="entry name" value="Phage_term_ssu_P27"/>
</dbReference>
<accession>A0A6J5PVI1</accession>
<gene>
    <name evidence="3" type="ORF">UFOVP1023_56</name>
    <name evidence="4" type="ORF">UFOVP1383_21</name>
    <name evidence="5" type="ORF">UFOVP1477_27</name>
    <name evidence="1" type="ORF">UFOVP848_20</name>
    <name evidence="2" type="ORF">UFOVP945_45</name>
</gene>
<proteinExistence type="predicted"/>
<organism evidence="2">
    <name type="scientific">uncultured Caudovirales phage</name>
    <dbReference type="NCBI Taxonomy" id="2100421"/>
    <lineage>
        <taxon>Viruses</taxon>
        <taxon>Duplodnaviria</taxon>
        <taxon>Heunggongvirae</taxon>
        <taxon>Uroviricota</taxon>
        <taxon>Caudoviricetes</taxon>
        <taxon>Peduoviridae</taxon>
        <taxon>Maltschvirus</taxon>
        <taxon>Maltschvirus maltsch</taxon>
    </lineage>
</organism>
<evidence type="ECO:0000313" key="5">
    <source>
        <dbReference type="EMBL" id="CAB4215933.1"/>
    </source>
</evidence>
<reference evidence="2" key="1">
    <citation type="submission" date="2020-05" db="EMBL/GenBank/DDBJ databases">
        <authorList>
            <person name="Chiriac C."/>
            <person name="Salcher M."/>
            <person name="Ghai R."/>
            <person name="Kavagutti S V."/>
        </authorList>
    </citation>
    <scope>NUCLEOTIDE SEQUENCE</scope>
</reference>
<dbReference type="EMBL" id="LR797436">
    <property type="protein sequence ID" value="CAB4215933.1"/>
    <property type="molecule type" value="Genomic_DNA"/>
</dbReference>
<dbReference type="EMBL" id="LR797339">
    <property type="protein sequence ID" value="CAB4203992.1"/>
    <property type="molecule type" value="Genomic_DNA"/>
</dbReference>
<evidence type="ECO:0000313" key="3">
    <source>
        <dbReference type="EMBL" id="CAB4179706.1"/>
    </source>
</evidence>
<evidence type="ECO:0000313" key="1">
    <source>
        <dbReference type="EMBL" id="CAB4166862.1"/>
    </source>
</evidence>
<evidence type="ECO:0000313" key="2">
    <source>
        <dbReference type="EMBL" id="CAB4173381.1"/>
    </source>
</evidence>
<dbReference type="Pfam" id="PF05119">
    <property type="entry name" value="Terminase_4"/>
    <property type="match status" value="1"/>
</dbReference>
<dbReference type="EMBL" id="LR796982">
    <property type="protein sequence ID" value="CAB4179706.1"/>
    <property type="molecule type" value="Genomic_DNA"/>
</dbReference>
<sequence>MPGQRQKPAARLQGHRDRPAALVVVDAQPVAAATSSAPKPPRAMSGEPLSREAVAVWSEFWSSPPATAVDMRADGVRLTRWIQAVNERLEVAKDVSKKRIVQGSMGQQRMNPLFAYLNELTAEIERAEQHFGMTPLSRFRLGIEAGAAALTAEALNDKLNQLSRGA</sequence>
<protein>
    <submittedName>
        <fullName evidence="2">Sm_term_P27, putative phage terminase, small subunit, P27 family</fullName>
    </submittedName>
</protein>
<dbReference type="EMBL" id="LR796892">
    <property type="protein sequence ID" value="CAB4173381.1"/>
    <property type="molecule type" value="Genomic_DNA"/>
</dbReference>